<keyword evidence="2" id="KW-0812">Transmembrane</keyword>
<dbReference type="GO" id="GO:0016477">
    <property type="term" value="P:cell migration"/>
    <property type="evidence" value="ECO:0007669"/>
    <property type="project" value="TreeGrafter"/>
</dbReference>
<evidence type="ECO:0000256" key="1">
    <source>
        <dbReference type="SAM" id="MobiDB-lite"/>
    </source>
</evidence>
<keyword evidence="2" id="KW-0472">Membrane</keyword>
<dbReference type="GO" id="GO:1901731">
    <property type="term" value="P:positive regulation of platelet aggregation"/>
    <property type="evidence" value="ECO:0007669"/>
    <property type="project" value="TreeGrafter"/>
</dbReference>
<dbReference type="OMA" id="SAWLWIP"/>
<dbReference type="Pfam" id="PF05808">
    <property type="entry name" value="Podoplanin"/>
    <property type="match status" value="1"/>
</dbReference>
<keyword evidence="3" id="KW-0732">Signal</keyword>
<dbReference type="AlphaFoldDB" id="A0A8C5NX18"/>
<dbReference type="GO" id="GO:0007155">
    <property type="term" value="P:cell adhesion"/>
    <property type="evidence" value="ECO:0007669"/>
    <property type="project" value="TreeGrafter"/>
</dbReference>
<accession>A0A8C5NX18</accession>
<dbReference type="Proteomes" id="UP000694385">
    <property type="component" value="Unassembled WGS sequence"/>
</dbReference>
<name>A0A8C5NX18_JACJA</name>
<dbReference type="GO" id="GO:0007165">
    <property type="term" value="P:signal transduction"/>
    <property type="evidence" value="ECO:0007669"/>
    <property type="project" value="TreeGrafter"/>
</dbReference>
<feature type="transmembrane region" description="Helical" evidence="2">
    <location>
        <begin position="116"/>
        <end position="142"/>
    </location>
</feature>
<evidence type="ECO:0000256" key="2">
    <source>
        <dbReference type="SAM" id="Phobius"/>
    </source>
</evidence>
<dbReference type="GO" id="GO:0030027">
    <property type="term" value="C:lamellipodium"/>
    <property type="evidence" value="ECO:0007669"/>
    <property type="project" value="TreeGrafter"/>
</dbReference>
<protein>
    <submittedName>
        <fullName evidence="4">Podoplanin</fullName>
    </submittedName>
</protein>
<reference evidence="4" key="2">
    <citation type="submission" date="2025-09" db="UniProtKB">
        <authorList>
            <consortium name="Ensembl"/>
        </authorList>
    </citation>
    <scope>IDENTIFICATION</scope>
</reference>
<dbReference type="InterPro" id="IPR052684">
    <property type="entry name" value="Podoplanin_domain"/>
</dbReference>
<dbReference type="GO" id="GO:0016323">
    <property type="term" value="C:basolateral plasma membrane"/>
    <property type="evidence" value="ECO:0007669"/>
    <property type="project" value="TreeGrafter"/>
</dbReference>
<evidence type="ECO:0000256" key="3">
    <source>
        <dbReference type="SAM" id="SignalP"/>
    </source>
</evidence>
<dbReference type="PANTHER" id="PTHR47390">
    <property type="entry name" value="PODOPLANIN"/>
    <property type="match status" value="1"/>
</dbReference>
<evidence type="ECO:0000313" key="5">
    <source>
        <dbReference type="Proteomes" id="UP000694385"/>
    </source>
</evidence>
<dbReference type="GeneTree" id="ENSGT00390000000013"/>
<keyword evidence="2" id="KW-1133">Transmembrane helix</keyword>
<organism evidence="4 5">
    <name type="scientific">Jaculus jaculus</name>
    <name type="common">Lesser Egyptian jerboa</name>
    <dbReference type="NCBI Taxonomy" id="51337"/>
    <lineage>
        <taxon>Eukaryota</taxon>
        <taxon>Metazoa</taxon>
        <taxon>Chordata</taxon>
        <taxon>Craniata</taxon>
        <taxon>Vertebrata</taxon>
        <taxon>Euteleostomi</taxon>
        <taxon>Mammalia</taxon>
        <taxon>Eutheria</taxon>
        <taxon>Euarchontoglires</taxon>
        <taxon>Glires</taxon>
        <taxon>Rodentia</taxon>
        <taxon>Myomorpha</taxon>
        <taxon>Dipodoidea</taxon>
        <taxon>Dipodidae</taxon>
        <taxon>Dipodinae</taxon>
        <taxon>Jaculus</taxon>
    </lineage>
</organism>
<evidence type="ECO:0000313" key="4">
    <source>
        <dbReference type="Ensembl" id="ENSJJAP00000006714.1"/>
    </source>
</evidence>
<feature type="chain" id="PRO_5034146541" evidence="3">
    <location>
        <begin position="23"/>
        <end position="150"/>
    </location>
</feature>
<dbReference type="GO" id="GO:0016324">
    <property type="term" value="C:apical plasma membrane"/>
    <property type="evidence" value="ECO:0007669"/>
    <property type="project" value="TreeGrafter"/>
</dbReference>
<sequence>MWKALALLWVLGSAWLCDPAQGAVVGLLEDDIVTQAAKDGVATPGLEDSIVTTHVVDGSYHLTDKTPLVQTSTENRAKPPIEDLPTPGIPDHSHEETQSTPEAAGEAQTTDGKDGLAIVTLVGIIVGVLLAIGFVGVIIVVVMRKISGRF</sequence>
<reference evidence="4" key="1">
    <citation type="submission" date="2025-08" db="UniProtKB">
        <authorList>
            <consortium name="Ensembl"/>
        </authorList>
    </citation>
    <scope>IDENTIFICATION</scope>
</reference>
<dbReference type="PANTHER" id="PTHR47390:SF1">
    <property type="entry name" value="PODOPLANIN"/>
    <property type="match status" value="1"/>
</dbReference>
<proteinExistence type="predicted"/>
<keyword evidence="5" id="KW-1185">Reference proteome</keyword>
<feature type="region of interest" description="Disordered" evidence="1">
    <location>
        <begin position="68"/>
        <end position="110"/>
    </location>
</feature>
<dbReference type="Ensembl" id="ENSJJAT00000013111.1">
    <property type="protein sequence ID" value="ENSJJAP00000006714.1"/>
    <property type="gene ID" value="ENSJJAG00000011298.1"/>
</dbReference>
<feature type="signal peptide" evidence="3">
    <location>
        <begin position="1"/>
        <end position="22"/>
    </location>
</feature>